<protein>
    <submittedName>
        <fullName evidence="12">Uncharacterized protein</fullName>
    </submittedName>
</protein>
<evidence type="ECO:0000256" key="7">
    <source>
        <dbReference type="ARBA" id="ARBA00022989"/>
    </source>
</evidence>
<comment type="similarity">
    <text evidence="2">Belongs to the otopetrin family.</text>
</comment>
<proteinExistence type="inferred from homology"/>
<keyword evidence="6" id="KW-0375">Hydrogen ion transport</keyword>
<reference evidence="12" key="2">
    <citation type="submission" date="2025-08" db="UniProtKB">
        <authorList>
            <consortium name="Ensembl"/>
        </authorList>
    </citation>
    <scope>IDENTIFICATION</scope>
</reference>
<dbReference type="GO" id="GO:0005886">
    <property type="term" value="C:plasma membrane"/>
    <property type="evidence" value="ECO:0007669"/>
    <property type="project" value="UniProtKB-SubCell"/>
</dbReference>
<dbReference type="InterPro" id="IPR004878">
    <property type="entry name" value="Otopetrin"/>
</dbReference>
<keyword evidence="13" id="KW-1185">Reference proteome</keyword>
<evidence type="ECO:0000313" key="12">
    <source>
        <dbReference type="Ensembl" id="ENSCSAVP00000015508.1"/>
    </source>
</evidence>
<keyword evidence="10" id="KW-0407">Ion channel</keyword>
<reference evidence="13" key="1">
    <citation type="submission" date="2003-08" db="EMBL/GenBank/DDBJ databases">
        <authorList>
            <person name="Birren B."/>
            <person name="Nusbaum C."/>
            <person name="Abebe A."/>
            <person name="Abouelleil A."/>
            <person name="Adekoya E."/>
            <person name="Ait-zahra M."/>
            <person name="Allen N."/>
            <person name="Allen T."/>
            <person name="An P."/>
            <person name="Anderson M."/>
            <person name="Anderson S."/>
            <person name="Arachchi H."/>
            <person name="Armbruster J."/>
            <person name="Bachantsang P."/>
            <person name="Baldwin J."/>
            <person name="Barry A."/>
            <person name="Bayul T."/>
            <person name="Blitshsteyn B."/>
            <person name="Bloom T."/>
            <person name="Blye J."/>
            <person name="Boguslavskiy L."/>
            <person name="Borowsky M."/>
            <person name="Boukhgalter B."/>
            <person name="Brunache A."/>
            <person name="Butler J."/>
            <person name="Calixte N."/>
            <person name="Calvo S."/>
            <person name="Camarata J."/>
            <person name="Campo K."/>
            <person name="Chang J."/>
            <person name="Cheshatsang Y."/>
            <person name="Citroen M."/>
            <person name="Collymore A."/>
            <person name="Considine T."/>
            <person name="Cook A."/>
            <person name="Cooke P."/>
            <person name="Corum B."/>
            <person name="Cuomo C."/>
            <person name="David R."/>
            <person name="Dawoe T."/>
            <person name="Degray S."/>
            <person name="Dodge S."/>
            <person name="Dooley K."/>
            <person name="Dorje P."/>
            <person name="Dorjee K."/>
            <person name="Dorris L."/>
            <person name="Duffey N."/>
            <person name="Dupes A."/>
            <person name="Elkins T."/>
            <person name="Engels R."/>
            <person name="Erickson J."/>
            <person name="Farina A."/>
            <person name="Faro S."/>
            <person name="Ferreira P."/>
            <person name="Fischer H."/>
            <person name="Fitzgerald M."/>
            <person name="Foley K."/>
            <person name="Gage D."/>
            <person name="Galagan J."/>
            <person name="Gearin G."/>
            <person name="Gnerre S."/>
            <person name="Gnirke A."/>
            <person name="Goyette A."/>
            <person name="Graham J."/>
            <person name="Grandbois E."/>
            <person name="Gyaltsen K."/>
            <person name="Hafez N."/>
            <person name="Hagopian D."/>
            <person name="Hagos B."/>
            <person name="Hall J."/>
            <person name="Hatcher B."/>
            <person name="Heller A."/>
            <person name="Higgins H."/>
            <person name="Honan T."/>
            <person name="Horn A."/>
            <person name="Houde N."/>
            <person name="Hughes L."/>
            <person name="Hulme W."/>
            <person name="Husby E."/>
            <person name="Iliev I."/>
            <person name="Jaffe D."/>
            <person name="Jones C."/>
            <person name="Kamal M."/>
            <person name="Kamat A."/>
            <person name="Kamvysselis M."/>
            <person name="Karlsson E."/>
            <person name="Kells C."/>
            <person name="Kieu A."/>
            <person name="Kisner P."/>
            <person name="Kodira C."/>
            <person name="Kulbokas E."/>
            <person name="Labutti K."/>
            <person name="Lama D."/>
            <person name="Landers T."/>
            <person name="Leger J."/>
            <person name="Levine S."/>
            <person name="Lewis D."/>
            <person name="Lewis T."/>
            <person name="Lindblad-toh K."/>
            <person name="Liu X."/>
            <person name="Lokyitsang T."/>
            <person name="Lokyitsang Y."/>
            <person name="Lucien O."/>
            <person name="Lui A."/>
            <person name="Ma L.J."/>
            <person name="Mabbitt R."/>
            <person name="Macdonald J."/>
            <person name="Maclean C."/>
            <person name="Major J."/>
            <person name="Manning J."/>
            <person name="Marabella R."/>
            <person name="Maru K."/>
            <person name="Matthews C."/>
            <person name="Mauceli E."/>
            <person name="Mccarthy M."/>
            <person name="Mcdonough S."/>
            <person name="Mcghee T."/>
            <person name="Meldrim J."/>
            <person name="Meneus L."/>
            <person name="Mesirov J."/>
            <person name="Mihalev A."/>
            <person name="Mihova T."/>
            <person name="Mikkelsen T."/>
            <person name="Mlenga V."/>
            <person name="Moru K."/>
            <person name="Mozes J."/>
            <person name="Mulrain L."/>
            <person name="Munson G."/>
            <person name="Naylor J."/>
            <person name="Newes C."/>
            <person name="Nguyen C."/>
            <person name="Nguyen N."/>
            <person name="Nguyen T."/>
            <person name="Nicol R."/>
            <person name="Nielsen C."/>
            <person name="Nizzari M."/>
            <person name="Norbu C."/>
            <person name="Norbu N."/>
            <person name="O'donnell P."/>
            <person name="Okoawo O."/>
            <person name="O'leary S."/>
            <person name="Omotosho B."/>
            <person name="O'neill K."/>
            <person name="Osman S."/>
            <person name="Parker S."/>
            <person name="Perrin D."/>
            <person name="Phunkhang P."/>
            <person name="Piqani B."/>
            <person name="Purcell S."/>
            <person name="Rachupka T."/>
            <person name="Ramasamy U."/>
            <person name="Rameau R."/>
            <person name="Ray V."/>
            <person name="Raymond C."/>
            <person name="Retta R."/>
            <person name="Richardson S."/>
            <person name="Rise C."/>
            <person name="Rodriguez J."/>
            <person name="Rogers J."/>
            <person name="Rogov P."/>
            <person name="Rutman M."/>
            <person name="Schupbach R."/>
            <person name="Seaman C."/>
            <person name="Settipalli S."/>
            <person name="Sharpe T."/>
            <person name="Sheridan J."/>
            <person name="Sherpa N."/>
            <person name="Shi J."/>
            <person name="Smirnov S."/>
            <person name="Smith C."/>
            <person name="Sougnez C."/>
            <person name="Spencer B."/>
            <person name="Stalker J."/>
            <person name="Stange-thomann N."/>
            <person name="Stavropoulos S."/>
            <person name="Stetson K."/>
            <person name="Stone C."/>
            <person name="Stone S."/>
            <person name="Stubbs M."/>
            <person name="Talamas J."/>
            <person name="Tchuinga P."/>
            <person name="Tenzing P."/>
            <person name="Tesfaye S."/>
            <person name="Theodore J."/>
            <person name="Thoulutsang Y."/>
            <person name="Topham K."/>
            <person name="Towey S."/>
            <person name="Tsamla T."/>
            <person name="Tsomo N."/>
            <person name="Vallee D."/>
            <person name="Vassiliev H."/>
            <person name="Venkataraman V."/>
            <person name="Vinson J."/>
            <person name="Vo A."/>
            <person name="Wade C."/>
            <person name="Wang S."/>
            <person name="Wangchuk T."/>
            <person name="Wangdi T."/>
            <person name="Whittaker C."/>
            <person name="Wilkinson J."/>
            <person name="Wu Y."/>
            <person name="Wyman D."/>
            <person name="Yadav S."/>
            <person name="Yang S."/>
            <person name="Yang X."/>
            <person name="Yeager S."/>
            <person name="Yee E."/>
            <person name="Young G."/>
            <person name="Zainoun J."/>
            <person name="Zembeck L."/>
            <person name="Zimmer A."/>
            <person name="Zody M."/>
            <person name="Lander E."/>
        </authorList>
    </citation>
    <scope>NUCLEOTIDE SEQUENCE [LARGE SCALE GENOMIC DNA]</scope>
</reference>
<evidence type="ECO:0000256" key="11">
    <source>
        <dbReference type="SAM" id="Phobius"/>
    </source>
</evidence>
<keyword evidence="8" id="KW-0406">Ion transport</keyword>
<keyword evidence="7 11" id="KW-1133">Transmembrane helix</keyword>
<dbReference type="Pfam" id="PF03189">
    <property type="entry name" value="Otopetrin"/>
    <property type="match status" value="1"/>
</dbReference>
<dbReference type="Ensembl" id="ENSCSAVT00000015686.1">
    <property type="protein sequence ID" value="ENSCSAVP00000015508.1"/>
    <property type="gene ID" value="ENSCSAVG00000009099.1"/>
</dbReference>
<evidence type="ECO:0000256" key="4">
    <source>
        <dbReference type="ARBA" id="ARBA00022475"/>
    </source>
</evidence>
<evidence type="ECO:0000256" key="3">
    <source>
        <dbReference type="ARBA" id="ARBA00022448"/>
    </source>
</evidence>
<evidence type="ECO:0000256" key="5">
    <source>
        <dbReference type="ARBA" id="ARBA00022692"/>
    </source>
</evidence>
<feature type="transmembrane region" description="Helical" evidence="11">
    <location>
        <begin position="27"/>
        <end position="50"/>
    </location>
</feature>
<keyword evidence="3" id="KW-0813">Transport</keyword>
<keyword evidence="9 11" id="KW-0472">Membrane</keyword>
<organism evidence="12 13">
    <name type="scientific">Ciona savignyi</name>
    <name type="common">Pacific transparent sea squirt</name>
    <dbReference type="NCBI Taxonomy" id="51511"/>
    <lineage>
        <taxon>Eukaryota</taxon>
        <taxon>Metazoa</taxon>
        <taxon>Chordata</taxon>
        <taxon>Tunicata</taxon>
        <taxon>Ascidiacea</taxon>
        <taxon>Phlebobranchia</taxon>
        <taxon>Cionidae</taxon>
        <taxon>Ciona</taxon>
    </lineage>
</organism>
<evidence type="ECO:0000256" key="9">
    <source>
        <dbReference type="ARBA" id="ARBA00023136"/>
    </source>
</evidence>
<name>H2ZD42_CIOSA</name>
<evidence type="ECO:0000256" key="2">
    <source>
        <dbReference type="ARBA" id="ARBA00006513"/>
    </source>
</evidence>
<comment type="subcellular location">
    <subcellularLocation>
        <location evidence="1">Cell membrane</location>
        <topology evidence="1">Multi-pass membrane protein</topology>
    </subcellularLocation>
</comment>
<evidence type="ECO:0000256" key="6">
    <source>
        <dbReference type="ARBA" id="ARBA00022781"/>
    </source>
</evidence>
<evidence type="ECO:0000256" key="1">
    <source>
        <dbReference type="ARBA" id="ARBA00004651"/>
    </source>
</evidence>
<evidence type="ECO:0000256" key="10">
    <source>
        <dbReference type="ARBA" id="ARBA00023303"/>
    </source>
</evidence>
<evidence type="ECO:0000313" key="13">
    <source>
        <dbReference type="Proteomes" id="UP000007875"/>
    </source>
</evidence>
<dbReference type="PANTHER" id="PTHR21522:SF32">
    <property type="entry name" value="OTOPETRIN-2"/>
    <property type="match status" value="1"/>
</dbReference>
<dbReference type="PANTHER" id="PTHR21522">
    <property type="entry name" value="PROTON CHANNEL OTOP"/>
    <property type="match status" value="1"/>
</dbReference>
<keyword evidence="4" id="KW-1003">Cell membrane</keyword>
<feature type="transmembrane region" description="Helical" evidence="11">
    <location>
        <begin position="66"/>
        <end position="89"/>
    </location>
</feature>
<dbReference type="HOGENOM" id="CLU_1880055_0_0_1"/>
<dbReference type="InParanoid" id="H2ZD42"/>
<dbReference type="GO" id="GO:0015252">
    <property type="term" value="F:proton channel activity"/>
    <property type="evidence" value="ECO:0007669"/>
    <property type="project" value="InterPro"/>
</dbReference>
<keyword evidence="5 11" id="KW-0812">Transmembrane</keyword>
<dbReference type="AlphaFoldDB" id="H2ZD42"/>
<feature type="transmembrane region" description="Helical" evidence="11">
    <location>
        <begin position="101"/>
        <end position="123"/>
    </location>
</feature>
<accession>H2ZD42</accession>
<sequence length="136" mass="15140">MILLATMSSGLPLDERSYYTETKFLTIYNIFVIAVETLMLIACVWGFLLFRKTSHQQKEEGEDLDAALLLVCLGGPILFGTFSLLAIIAGEDNKIQGWLLALGYPISDSLQCVGQVIFVLYGLKREPMTEPESKET</sequence>
<dbReference type="Proteomes" id="UP000007875">
    <property type="component" value="Unassembled WGS sequence"/>
</dbReference>
<reference evidence="12" key="3">
    <citation type="submission" date="2025-09" db="UniProtKB">
        <authorList>
            <consortium name="Ensembl"/>
        </authorList>
    </citation>
    <scope>IDENTIFICATION</scope>
</reference>
<evidence type="ECO:0000256" key="8">
    <source>
        <dbReference type="ARBA" id="ARBA00023065"/>
    </source>
</evidence>